<dbReference type="PANTHER" id="PTHR13016">
    <property type="entry name" value="AMMECR1 HOMOLOG"/>
    <property type="match status" value="1"/>
</dbReference>
<evidence type="ECO:0000313" key="2">
    <source>
        <dbReference type="EMBL" id="CCO07837.1"/>
    </source>
</evidence>
<proteinExistence type="predicted"/>
<dbReference type="Gene3D" id="3.30.700.20">
    <property type="entry name" value="Hypothetical protein ph0010, domain 1"/>
    <property type="match status" value="1"/>
</dbReference>
<dbReference type="GO" id="GO:0016702">
    <property type="term" value="F:oxidoreductase activity, acting on single donors with incorporation of molecular oxygen, incorporation of two atoms of oxygen"/>
    <property type="evidence" value="ECO:0007669"/>
    <property type="project" value="UniProtKB-ARBA"/>
</dbReference>
<dbReference type="EMBL" id="CAOS01000007">
    <property type="protein sequence ID" value="CCO07837.1"/>
    <property type="molecule type" value="Genomic_DNA"/>
</dbReference>
<accession>K8DYD3</accession>
<sequence length="467" mass="50373">MTVVFCGIMPHPPIAVPAVGGDESAKIAVTRQAMRELGQRLKASGAATLVMISPHAAVFGDAIAINGLPETRGDLGRFGAPQAAVNCRYNKELADEISWQAEDLGLPVAEIDQKIAKRLGVDLSLDHGFTVPLYYLRQAGVDLPLVPCSIGLFAPEKLYAFGVAVQRAARATDTKVAVIASGDLSHRLTPDAPAGFDPVGQQYDRAVQELIKQPDVLGLLALSEDFCERAGQCGHRSITMMLGALDGLAVRSEVLSYEGPFGVGYLVAELVPTGADAARELLPQLQERRQKLLAEQHSRESYPVQVARQSLASYLQGQWQDPAGYRVPPEFAGRAGAFVSFKKNGRLRGCIGTTAPTRPNVVQEVAYNAVSAGTQDPRFYPIRPDELDELTVSVDVLMPPEPVDGLHQLDVKKYGVIVRAGNKSGLLLPDLEGVDTPEQQVAIARQKAGIAPDEEIRLERFAVIRYK</sequence>
<dbReference type="Proteomes" id="UP000009315">
    <property type="component" value="Unassembled WGS sequence"/>
</dbReference>
<dbReference type="InterPro" id="IPR036071">
    <property type="entry name" value="AMMECR1_dom_sf"/>
</dbReference>
<dbReference type="InterPro" id="IPR002733">
    <property type="entry name" value="AMMECR1_domain"/>
</dbReference>
<dbReference type="Gene3D" id="3.40.830.10">
    <property type="entry name" value="LigB-like"/>
    <property type="match status" value="1"/>
</dbReference>
<dbReference type="CDD" id="cd07951">
    <property type="entry name" value="ED_3B_N_AMMECR1"/>
    <property type="match status" value="1"/>
</dbReference>
<dbReference type="STRING" id="1121428.DESHY_150080"/>
<evidence type="ECO:0000313" key="3">
    <source>
        <dbReference type="Proteomes" id="UP000009315"/>
    </source>
</evidence>
<dbReference type="InterPro" id="IPR027485">
    <property type="entry name" value="AMMECR1_N"/>
</dbReference>
<dbReference type="SUPFAM" id="SSF53213">
    <property type="entry name" value="LigB-like"/>
    <property type="match status" value="1"/>
</dbReference>
<dbReference type="InterPro" id="IPR023473">
    <property type="entry name" value="AMMECR1"/>
</dbReference>
<keyword evidence="3" id="KW-1185">Reference proteome</keyword>
<gene>
    <name evidence="2" type="ORF">DESHY_150080</name>
</gene>
<reference evidence="2 3" key="1">
    <citation type="journal article" date="2013" name="Genome Announc.">
        <title>Genome Sequence of the Sulfate-Reducing Bacterium Desulfotomaculum hydrothermale Lam5(T).</title>
        <authorList>
            <person name="Amin O."/>
            <person name="Fardeau M.L."/>
            <person name="Valette O."/>
            <person name="Hirschler-Rea A."/>
            <person name="Barbe V."/>
            <person name="Medigue C."/>
            <person name="Vacherie B."/>
            <person name="Ollivier B."/>
            <person name="Bertin P.N."/>
            <person name="Dolla A."/>
        </authorList>
    </citation>
    <scope>NUCLEOTIDE SEQUENCE [LARGE SCALE GENOMIC DNA]</scope>
    <source>
        <strain evidence="3">Lam5 / DSM 18033</strain>
    </source>
</reference>
<organism evidence="2 3">
    <name type="scientific">Desulforamulus hydrothermalis Lam5 = DSM 18033</name>
    <dbReference type="NCBI Taxonomy" id="1121428"/>
    <lineage>
        <taxon>Bacteria</taxon>
        <taxon>Bacillati</taxon>
        <taxon>Bacillota</taxon>
        <taxon>Clostridia</taxon>
        <taxon>Eubacteriales</taxon>
        <taxon>Peptococcaceae</taxon>
        <taxon>Desulforamulus</taxon>
    </lineage>
</organism>
<dbReference type="NCBIfam" id="TIGR04336">
    <property type="entry name" value="AmmeMemoSam_B"/>
    <property type="match status" value="1"/>
</dbReference>
<dbReference type="OrthoDB" id="159752at2"/>
<comment type="caution">
    <text evidence="2">The sequence shown here is derived from an EMBL/GenBank/DDBJ whole genome shotgun (WGS) entry which is preliminary data.</text>
</comment>
<dbReference type="PANTHER" id="PTHR13016:SF0">
    <property type="entry name" value="AMME SYNDROME CANDIDATE GENE 1 PROTEIN"/>
    <property type="match status" value="1"/>
</dbReference>
<dbReference type="GO" id="GO:0008198">
    <property type="term" value="F:ferrous iron binding"/>
    <property type="evidence" value="ECO:0007669"/>
    <property type="project" value="InterPro"/>
</dbReference>
<protein>
    <recommendedName>
        <fullName evidence="1">AMMECR1 domain-containing protein</fullName>
    </recommendedName>
</protein>
<dbReference type="InterPro" id="IPR027623">
    <property type="entry name" value="AmmeMemoSam_A"/>
</dbReference>
<feature type="domain" description="AMMECR1" evidence="1">
    <location>
        <begin position="298"/>
        <end position="467"/>
    </location>
</feature>
<evidence type="ECO:0000259" key="1">
    <source>
        <dbReference type="PROSITE" id="PS51112"/>
    </source>
</evidence>
<dbReference type="AlphaFoldDB" id="K8DYD3"/>
<dbReference type="eggNOG" id="COG2078">
    <property type="taxonomic scope" value="Bacteria"/>
</dbReference>
<dbReference type="NCBIfam" id="TIGR04335">
    <property type="entry name" value="AmmeMemoSam_A"/>
    <property type="match status" value="1"/>
</dbReference>
<dbReference type="Pfam" id="PF01871">
    <property type="entry name" value="AMMECR1"/>
    <property type="match status" value="1"/>
</dbReference>
<dbReference type="PROSITE" id="PS51112">
    <property type="entry name" value="AMMECR1"/>
    <property type="match status" value="1"/>
</dbReference>
<dbReference type="RefSeq" id="WP_008410911.1">
    <property type="nucleotide sequence ID" value="NZ_CAOS01000007.1"/>
</dbReference>
<dbReference type="InterPro" id="IPR004183">
    <property type="entry name" value="Xdiol_dOase_suB"/>
</dbReference>
<name>K8DYD3_9FIRM</name>
<dbReference type="eggNOG" id="COG3885">
    <property type="taxonomic scope" value="Bacteria"/>
</dbReference>
<dbReference type="SUPFAM" id="SSF143447">
    <property type="entry name" value="AMMECR1-like"/>
    <property type="match status" value="1"/>
</dbReference>
<dbReference type="NCBIfam" id="TIGR00296">
    <property type="entry name" value="TIGR00296 family protein"/>
    <property type="match status" value="1"/>
</dbReference>
<dbReference type="Pfam" id="PF02900">
    <property type="entry name" value="LigB"/>
    <property type="match status" value="1"/>
</dbReference>